<evidence type="ECO:0000313" key="2">
    <source>
        <dbReference type="EMBL" id="OIO32360.1"/>
    </source>
</evidence>
<organism evidence="2 3">
    <name type="scientific">Candidatus Nomurabacteria bacterium CG1_02_47_685</name>
    <dbReference type="NCBI Taxonomy" id="1805282"/>
    <lineage>
        <taxon>Bacteria</taxon>
        <taxon>Candidatus Nomuraibacteriota</taxon>
    </lineage>
</organism>
<sequence>MEKFEQPQIPPAETPKEAPKPEGKKMSIGLYDVNETAGGFEVVLPGLFDKKRELIVGTRRENFTTREEAEQAIEKSREADRVLFERASLEKTYQKHFFRIDETKEGKFRVVLPGLVDSKNGYYVGTSYKEFDSWDEAKEHFLKSKENEERFSQKPLLEVQTGENEKIAFSQLDAFNPRIAPSEQPHEIPESIKTYLMGKGRLDGTEPSASTYQETIKEKDWERKLFSFVSSYLEKDGVETLKELGIEHLDALTPKQAIDLATRVVIDLTKYKWSDTKEAKSDIPLKPEKSGADKNTVQQLLQEGLSRKNDPDWEGNGVCRNFASSVKGVFEALKTNQTRFSQLRDTYALYEGGMDEFAPKRQKKNVMEMDRTGHAWNTFVTVSREGAANATVIDATWAKRNLDTKEVEGLDHTLLRMEPVVHAVGQNLSEGAPNKEEQIQHLLSYYVLKIEGSKQVTPELPPVASLDEKEKVYFREIAVKHFGEKYDLTSASEEQIIALGQRFIAEIKKGQEQETERQFFTTRAVELMKRQGVPKEIPPILARAISEEYQKIGDDTDKSEIETIYKISQNNSNVDFGAILRSYLKEKPLSDYHAESLIFADNNLQMKVFDQIKFHKDYEKLIKESPKFRAKMREAVPQLFLDFSPGTKPEDATELKYLAGKSRLLSRYESMIDPRKPSEERINGFFEKARQALRAINPEKYDEMVANLDNYQLIKQYDRLDRELKG</sequence>
<dbReference type="EMBL" id="MNVO01000041">
    <property type="protein sequence ID" value="OIO32360.1"/>
    <property type="molecule type" value="Genomic_DNA"/>
</dbReference>
<gene>
    <name evidence="2" type="ORF">AUJ44_02525</name>
</gene>
<evidence type="ECO:0000256" key="1">
    <source>
        <dbReference type="SAM" id="MobiDB-lite"/>
    </source>
</evidence>
<accession>A0A1J4V8J9</accession>
<evidence type="ECO:0000313" key="3">
    <source>
        <dbReference type="Proteomes" id="UP000183206"/>
    </source>
</evidence>
<reference evidence="2 3" key="1">
    <citation type="journal article" date="2016" name="Environ. Microbiol.">
        <title>Genomic resolution of a cold subsurface aquifer community provides metabolic insights for novel microbes adapted to high CO concentrations.</title>
        <authorList>
            <person name="Probst A.J."/>
            <person name="Castelle C.J."/>
            <person name="Singh A."/>
            <person name="Brown C.T."/>
            <person name="Anantharaman K."/>
            <person name="Sharon I."/>
            <person name="Hug L.A."/>
            <person name="Burstein D."/>
            <person name="Emerson J.B."/>
            <person name="Thomas B.C."/>
            <person name="Banfield J.F."/>
        </authorList>
    </citation>
    <scope>NUCLEOTIDE SEQUENCE [LARGE SCALE GENOMIC DNA]</scope>
    <source>
        <strain evidence="2">CG1_02_47_685</strain>
    </source>
</reference>
<dbReference type="Proteomes" id="UP000183206">
    <property type="component" value="Unassembled WGS sequence"/>
</dbReference>
<comment type="caution">
    <text evidence="2">The sequence shown here is derived from an EMBL/GenBank/DDBJ whole genome shotgun (WGS) entry which is preliminary data.</text>
</comment>
<protein>
    <submittedName>
        <fullName evidence="2">Uncharacterized protein</fullName>
    </submittedName>
</protein>
<dbReference type="AlphaFoldDB" id="A0A1J4V8J9"/>
<feature type="compositionally biased region" description="Basic and acidic residues" evidence="1">
    <location>
        <begin position="14"/>
        <end position="24"/>
    </location>
</feature>
<name>A0A1J4V8J9_9BACT</name>
<feature type="region of interest" description="Disordered" evidence="1">
    <location>
        <begin position="1"/>
        <end position="24"/>
    </location>
</feature>
<proteinExistence type="predicted"/>